<protein>
    <submittedName>
        <fullName evidence="1">Uncharacterized protein</fullName>
    </submittedName>
</protein>
<reference evidence="1 2" key="1">
    <citation type="journal article" date="2014" name="Genome Biol. Evol.">
        <title>The genome of the myxosporean Thelohanellus kitauei shows adaptations to nutrient acquisition within its fish host.</title>
        <authorList>
            <person name="Yang Y."/>
            <person name="Xiong J."/>
            <person name="Zhou Z."/>
            <person name="Huo F."/>
            <person name="Miao W."/>
            <person name="Ran C."/>
            <person name="Liu Y."/>
            <person name="Zhang J."/>
            <person name="Feng J."/>
            <person name="Wang M."/>
            <person name="Wang M."/>
            <person name="Wang L."/>
            <person name="Yao B."/>
        </authorList>
    </citation>
    <scope>NUCLEOTIDE SEQUENCE [LARGE SCALE GENOMIC DNA]</scope>
    <source>
        <strain evidence="1">Wuqing</strain>
    </source>
</reference>
<dbReference type="EMBL" id="JWZT01004912">
    <property type="protein sequence ID" value="KII62649.1"/>
    <property type="molecule type" value="Genomic_DNA"/>
</dbReference>
<dbReference type="Proteomes" id="UP000031668">
    <property type="component" value="Unassembled WGS sequence"/>
</dbReference>
<sequence>MEIFTSIVEMNDDDILQLILNNWDTRLTCLIKYFRSVFADITLVDSSNVATNKTLMMKHFEHNLQAFWIFIEYEYLVIEDDTPHLSARELQFAGCIAKDEMCTGNADKIQGAETIDRRTLHKTMRINLKALIDN</sequence>
<evidence type="ECO:0000313" key="2">
    <source>
        <dbReference type="Proteomes" id="UP000031668"/>
    </source>
</evidence>
<name>A0A0C2ME61_THEKT</name>
<proteinExistence type="predicted"/>
<keyword evidence="2" id="KW-1185">Reference proteome</keyword>
<evidence type="ECO:0000313" key="1">
    <source>
        <dbReference type="EMBL" id="KII62649.1"/>
    </source>
</evidence>
<accession>A0A0C2ME61</accession>
<comment type="caution">
    <text evidence="1">The sequence shown here is derived from an EMBL/GenBank/DDBJ whole genome shotgun (WGS) entry which is preliminary data.</text>
</comment>
<organism evidence="1 2">
    <name type="scientific">Thelohanellus kitauei</name>
    <name type="common">Myxosporean</name>
    <dbReference type="NCBI Taxonomy" id="669202"/>
    <lineage>
        <taxon>Eukaryota</taxon>
        <taxon>Metazoa</taxon>
        <taxon>Cnidaria</taxon>
        <taxon>Myxozoa</taxon>
        <taxon>Myxosporea</taxon>
        <taxon>Bivalvulida</taxon>
        <taxon>Platysporina</taxon>
        <taxon>Myxobolidae</taxon>
        <taxon>Thelohanellus</taxon>
    </lineage>
</organism>
<gene>
    <name evidence="1" type="ORF">RF11_08299</name>
</gene>
<dbReference type="AlphaFoldDB" id="A0A0C2ME61"/>